<keyword evidence="4 7" id="KW-0238">DNA-binding</keyword>
<dbReference type="InterPro" id="IPR039420">
    <property type="entry name" value="WalR-like"/>
</dbReference>
<feature type="modified residue" description="4-aspartylphosphate" evidence="6">
    <location>
        <position position="53"/>
    </location>
</feature>
<dbReference type="GO" id="GO:0006355">
    <property type="term" value="P:regulation of DNA-templated transcription"/>
    <property type="evidence" value="ECO:0007669"/>
    <property type="project" value="InterPro"/>
</dbReference>
<dbReference type="Pfam" id="PF00486">
    <property type="entry name" value="Trans_reg_C"/>
    <property type="match status" value="1"/>
</dbReference>
<dbReference type="PROSITE" id="PS51755">
    <property type="entry name" value="OMPR_PHOB"/>
    <property type="match status" value="1"/>
</dbReference>
<name>A0A1G2ENR7_9BACT</name>
<evidence type="ECO:0000256" key="7">
    <source>
        <dbReference type="PROSITE-ProRule" id="PRU01091"/>
    </source>
</evidence>
<feature type="DNA-binding region" description="OmpR/PhoB-type" evidence="7">
    <location>
        <begin position="126"/>
        <end position="224"/>
    </location>
</feature>
<protein>
    <recommendedName>
        <fullName evidence="12">DNA-binding response regulator</fullName>
    </recommendedName>
</protein>
<dbReference type="InterPro" id="IPR001789">
    <property type="entry name" value="Sig_transdc_resp-reg_receiver"/>
</dbReference>
<dbReference type="Gene3D" id="3.40.50.2300">
    <property type="match status" value="1"/>
</dbReference>
<evidence type="ECO:0000313" key="11">
    <source>
        <dbReference type="Proteomes" id="UP000177740"/>
    </source>
</evidence>
<evidence type="ECO:0000256" key="3">
    <source>
        <dbReference type="ARBA" id="ARBA00023015"/>
    </source>
</evidence>
<dbReference type="CDD" id="cd00383">
    <property type="entry name" value="trans_reg_C"/>
    <property type="match status" value="1"/>
</dbReference>
<evidence type="ECO:0000313" key="10">
    <source>
        <dbReference type="EMBL" id="OGZ27435.1"/>
    </source>
</evidence>
<dbReference type="GO" id="GO:0005829">
    <property type="term" value="C:cytosol"/>
    <property type="evidence" value="ECO:0007669"/>
    <property type="project" value="TreeGrafter"/>
</dbReference>
<evidence type="ECO:0000256" key="5">
    <source>
        <dbReference type="ARBA" id="ARBA00023163"/>
    </source>
</evidence>
<keyword evidence="5" id="KW-0804">Transcription</keyword>
<sequence length="231" mass="26540">MKILIVEDQENLAKLLRDALKKEGYTVDYVGDGEVGQRRIEVHHKDYDLVVLDLMLPKRDGFEVCKNIRKLGISIPILVLTAKDSEEDKVSLLNAGADDYLVKPFSFQELVARIRAVSRRPKIVLPSKLSLSGLELDPSNKTVRIGKKEIKLTLTEYRLLEYLMRHPDQMVKREDIASKVWDFNFDSFSNIVDVYVSRLRKKIGDGKDKQVIKTMHGEGYKIESKEHIQIS</sequence>
<organism evidence="10 11">
    <name type="scientific">Candidatus Nealsonbacteria bacterium RIFOXYB1_FULL_40_15</name>
    <dbReference type="NCBI Taxonomy" id="1801677"/>
    <lineage>
        <taxon>Bacteria</taxon>
        <taxon>Candidatus Nealsoniibacteriota</taxon>
    </lineage>
</organism>
<dbReference type="CDD" id="cd17624">
    <property type="entry name" value="REC_OmpR_PmrA-like"/>
    <property type="match status" value="1"/>
</dbReference>
<dbReference type="AlphaFoldDB" id="A0A1G2ENR7"/>
<dbReference type="InterPro" id="IPR001867">
    <property type="entry name" value="OmpR/PhoB-type_DNA-bd"/>
</dbReference>
<evidence type="ECO:0008006" key="12">
    <source>
        <dbReference type="Google" id="ProtNLM"/>
    </source>
</evidence>
<reference evidence="10 11" key="1">
    <citation type="journal article" date="2016" name="Nat. Commun.">
        <title>Thousands of microbial genomes shed light on interconnected biogeochemical processes in an aquifer system.</title>
        <authorList>
            <person name="Anantharaman K."/>
            <person name="Brown C.T."/>
            <person name="Hug L.A."/>
            <person name="Sharon I."/>
            <person name="Castelle C.J."/>
            <person name="Probst A.J."/>
            <person name="Thomas B.C."/>
            <person name="Singh A."/>
            <person name="Wilkins M.J."/>
            <person name="Karaoz U."/>
            <person name="Brodie E.L."/>
            <person name="Williams K.H."/>
            <person name="Hubbard S.S."/>
            <person name="Banfield J.F."/>
        </authorList>
    </citation>
    <scope>NUCLEOTIDE SEQUENCE [LARGE SCALE GENOMIC DNA]</scope>
</reference>
<evidence type="ECO:0000256" key="6">
    <source>
        <dbReference type="PROSITE-ProRule" id="PRU00169"/>
    </source>
</evidence>
<dbReference type="InterPro" id="IPR011006">
    <property type="entry name" value="CheY-like_superfamily"/>
</dbReference>
<evidence type="ECO:0000256" key="2">
    <source>
        <dbReference type="ARBA" id="ARBA00023012"/>
    </source>
</evidence>
<dbReference type="Gene3D" id="6.10.250.690">
    <property type="match status" value="1"/>
</dbReference>
<dbReference type="FunFam" id="1.10.10.10:FF:000005">
    <property type="entry name" value="Two-component system response regulator"/>
    <property type="match status" value="1"/>
</dbReference>
<evidence type="ECO:0000256" key="4">
    <source>
        <dbReference type="ARBA" id="ARBA00023125"/>
    </source>
</evidence>
<evidence type="ECO:0000259" key="8">
    <source>
        <dbReference type="PROSITE" id="PS50110"/>
    </source>
</evidence>
<evidence type="ECO:0000259" key="9">
    <source>
        <dbReference type="PROSITE" id="PS51755"/>
    </source>
</evidence>
<dbReference type="GO" id="GO:0000156">
    <property type="term" value="F:phosphorelay response regulator activity"/>
    <property type="evidence" value="ECO:0007669"/>
    <property type="project" value="TreeGrafter"/>
</dbReference>
<gene>
    <name evidence="10" type="ORF">A2365_03090</name>
</gene>
<dbReference type="InterPro" id="IPR036388">
    <property type="entry name" value="WH-like_DNA-bd_sf"/>
</dbReference>
<dbReference type="PANTHER" id="PTHR48111:SF22">
    <property type="entry name" value="REGULATOR OF RPOS"/>
    <property type="match status" value="1"/>
</dbReference>
<dbReference type="PROSITE" id="PS50110">
    <property type="entry name" value="RESPONSE_REGULATORY"/>
    <property type="match status" value="1"/>
</dbReference>
<keyword evidence="3" id="KW-0805">Transcription regulation</keyword>
<accession>A0A1G2ENR7</accession>
<dbReference type="EMBL" id="MHMM01000006">
    <property type="protein sequence ID" value="OGZ27435.1"/>
    <property type="molecule type" value="Genomic_DNA"/>
</dbReference>
<dbReference type="SUPFAM" id="SSF52172">
    <property type="entry name" value="CheY-like"/>
    <property type="match status" value="1"/>
</dbReference>
<comment type="caution">
    <text evidence="10">The sequence shown here is derived from an EMBL/GenBank/DDBJ whole genome shotgun (WGS) entry which is preliminary data.</text>
</comment>
<dbReference type="FunFam" id="3.40.50.2300:FF:000002">
    <property type="entry name" value="DNA-binding response regulator PhoP"/>
    <property type="match status" value="1"/>
</dbReference>
<dbReference type="GO" id="GO:0000976">
    <property type="term" value="F:transcription cis-regulatory region binding"/>
    <property type="evidence" value="ECO:0007669"/>
    <property type="project" value="TreeGrafter"/>
</dbReference>
<dbReference type="STRING" id="1801677.A2365_03090"/>
<dbReference type="Pfam" id="PF00072">
    <property type="entry name" value="Response_reg"/>
    <property type="match status" value="1"/>
</dbReference>
<keyword evidence="2" id="KW-0902">Two-component regulatory system</keyword>
<dbReference type="SMART" id="SM00448">
    <property type="entry name" value="REC"/>
    <property type="match status" value="1"/>
</dbReference>
<dbReference type="Gene3D" id="1.10.10.10">
    <property type="entry name" value="Winged helix-like DNA-binding domain superfamily/Winged helix DNA-binding domain"/>
    <property type="match status" value="1"/>
</dbReference>
<dbReference type="GO" id="GO:0032993">
    <property type="term" value="C:protein-DNA complex"/>
    <property type="evidence" value="ECO:0007669"/>
    <property type="project" value="TreeGrafter"/>
</dbReference>
<feature type="domain" description="Response regulatory" evidence="8">
    <location>
        <begin position="2"/>
        <end position="118"/>
    </location>
</feature>
<dbReference type="Proteomes" id="UP000177740">
    <property type="component" value="Unassembled WGS sequence"/>
</dbReference>
<feature type="domain" description="OmpR/PhoB-type" evidence="9">
    <location>
        <begin position="126"/>
        <end position="224"/>
    </location>
</feature>
<proteinExistence type="predicted"/>
<evidence type="ECO:0000256" key="1">
    <source>
        <dbReference type="ARBA" id="ARBA00022553"/>
    </source>
</evidence>
<dbReference type="PANTHER" id="PTHR48111">
    <property type="entry name" value="REGULATOR OF RPOS"/>
    <property type="match status" value="1"/>
</dbReference>
<keyword evidence="1 6" id="KW-0597">Phosphoprotein</keyword>
<dbReference type="SMART" id="SM00862">
    <property type="entry name" value="Trans_reg_C"/>
    <property type="match status" value="1"/>
</dbReference>